<evidence type="ECO:0000259" key="6">
    <source>
        <dbReference type="PROSITE" id="PS51007"/>
    </source>
</evidence>
<feature type="domain" description="Cytochrome c" evidence="6">
    <location>
        <begin position="512"/>
        <end position="847"/>
    </location>
</feature>
<evidence type="ECO:0000256" key="3">
    <source>
        <dbReference type="ARBA" id="ARBA00023004"/>
    </source>
</evidence>
<keyword evidence="8" id="KW-1185">Reference proteome</keyword>
<name>A0ABN8AHM5_9PROT</name>
<evidence type="ECO:0000256" key="2">
    <source>
        <dbReference type="ARBA" id="ARBA00022723"/>
    </source>
</evidence>
<dbReference type="SUPFAM" id="SSF46626">
    <property type="entry name" value="Cytochrome c"/>
    <property type="match status" value="1"/>
</dbReference>
<reference evidence="7 8" key="1">
    <citation type="submission" date="2021-10" db="EMBL/GenBank/DDBJ databases">
        <authorList>
            <person name="Koch H."/>
        </authorList>
    </citation>
    <scope>NUCLEOTIDE SEQUENCE [LARGE SCALE GENOMIC DNA]</scope>
    <source>
        <strain evidence="7">6680</strain>
    </source>
</reference>
<sequence length="847" mass="92989">MKTSIWLATMAVAAIAALAWFTKQPEIAQAEIATQPSVAQAQMTSQQNSAYTDNEFHSGEVGLSPSARAGREIWFKATAGNERFHTYTFQQRVGVLIDWFRVLRGDQREQRFQTWGLINDPGCCTPGSPNCPAKSREETYGFDWCPGDETLLKFVGKSGYRDPACDFKDAPAESADPKGHQDGREDACNLAFGTSTGALGFRKFPNPKFDPVAWKKLNGSLGTWEGYDRKISSDPKRNDAKLSRLSDGSIEPPFRIGMACGACHIAFNPAKPPTDSAHPKWENITGLVGNQYIRISEIIVSGMPSDTLEWQVFAHARPGTSDTSAIPTDQINNAGTINALINIAQRPVHDNTQVLRWRKAEVCPSGAKEHECWCEPNKPGKCWQRSLKTEAVHHILKGGEDSTGALGAIQRVYFNIGSCAEKCWLNHLTDLRQLDPAARNFGQTPFSIGQCRRECPNFRAIEDRLQDILAFFLSPESAAADLQAARANMHASKVAYGKDDLTADLEQEFGKGAVSRGRTVFAANCARCHSSSKAPAETVDFHALDPKTGLRADWLGSDALAPVSEIGTDRCRALHSNHMQGHVWEEFASENYYARPADPNIPEQNGGGRGYYRNISLLNVWAHAPFLHNNSVGPELCGISTGSYDFYRNSYVDASKPGYPMLSHDKSPVCWKYDPSVDGRFKLYVASMNDLLNPSQRAPKATKLDRDIVLDVGPRVWDGSEEKLIGFSVRIPAGSTAGKVGNFQHKAFIADLIAAKLHPQQLEKNYTTQFGAANAHQLVLAMQDTANAIVQDPGKLVDAIKSARARLPLLGEVYSSCNAEIENDGHRFGEDLSPSDKKALIAFLATL</sequence>
<proteinExistence type="predicted"/>
<feature type="chain" id="PRO_5046059368" evidence="5">
    <location>
        <begin position="20"/>
        <end position="847"/>
    </location>
</feature>
<dbReference type="PANTHER" id="PTHR30600">
    <property type="entry name" value="CYTOCHROME C PEROXIDASE-RELATED"/>
    <property type="match status" value="1"/>
</dbReference>
<dbReference type="RefSeq" id="WP_239795379.1">
    <property type="nucleotide sequence ID" value="NZ_OU912926.1"/>
</dbReference>
<keyword evidence="1 4" id="KW-0349">Heme</keyword>
<dbReference type="PANTHER" id="PTHR30600:SF9">
    <property type="entry name" value="BLR7738 PROTEIN"/>
    <property type="match status" value="1"/>
</dbReference>
<feature type="signal peptide" evidence="5">
    <location>
        <begin position="1"/>
        <end position="19"/>
    </location>
</feature>
<evidence type="ECO:0000256" key="4">
    <source>
        <dbReference type="PROSITE-ProRule" id="PRU00433"/>
    </source>
</evidence>
<evidence type="ECO:0000313" key="7">
    <source>
        <dbReference type="EMBL" id="CAG9931264.1"/>
    </source>
</evidence>
<protein>
    <submittedName>
        <fullName evidence="7">Cytochrome c domain-containing protein</fullName>
    </submittedName>
</protein>
<dbReference type="InterPro" id="IPR051395">
    <property type="entry name" value="Cytochrome_c_Peroxidase/MauG"/>
</dbReference>
<organism evidence="7 8">
    <name type="scientific">Candidatus Nitrotoga arctica</name>
    <dbReference type="NCBI Taxonomy" id="453162"/>
    <lineage>
        <taxon>Bacteria</taxon>
        <taxon>Pseudomonadati</taxon>
        <taxon>Pseudomonadota</taxon>
        <taxon>Betaproteobacteria</taxon>
        <taxon>Nitrosomonadales</taxon>
        <taxon>Gallionellaceae</taxon>
        <taxon>Candidatus Nitrotoga</taxon>
    </lineage>
</organism>
<evidence type="ECO:0000256" key="5">
    <source>
        <dbReference type="SAM" id="SignalP"/>
    </source>
</evidence>
<dbReference type="PROSITE" id="PS51007">
    <property type="entry name" value="CYTC"/>
    <property type="match status" value="1"/>
</dbReference>
<evidence type="ECO:0000256" key="1">
    <source>
        <dbReference type="ARBA" id="ARBA00022617"/>
    </source>
</evidence>
<dbReference type="InterPro" id="IPR036909">
    <property type="entry name" value="Cyt_c-like_dom_sf"/>
</dbReference>
<dbReference type="Proteomes" id="UP000839052">
    <property type="component" value="Chromosome"/>
</dbReference>
<gene>
    <name evidence="7" type="ORF">NTG6680_0011</name>
</gene>
<keyword evidence="2 4" id="KW-0479">Metal-binding</keyword>
<accession>A0ABN8AHM5</accession>
<evidence type="ECO:0000313" key="8">
    <source>
        <dbReference type="Proteomes" id="UP000839052"/>
    </source>
</evidence>
<dbReference type="Gene3D" id="1.10.760.10">
    <property type="entry name" value="Cytochrome c-like domain"/>
    <property type="match status" value="1"/>
</dbReference>
<dbReference type="InterPro" id="IPR009056">
    <property type="entry name" value="Cyt_c-like_dom"/>
</dbReference>
<keyword evidence="5" id="KW-0732">Signal</keyword>
<dbReference type="EMBL" id="OU912926">
    <property type="protein sequence ID" value="CAG9931264.1"/>
    <property type="molecule type" value="Genomic_DNA"/>
</dbReference>
<keyword evidence="3 4" id="KW-0408">Iron</keyword>